<evidence type="ECO:0000313" key="1">
    <source>
        <dbReference type="EMBL" id="GBP15182.1"/>
    </source>
</evidence>
<protein>
    <submittedName>
        <fullName evidence="1">Uncharacterized protein</fullName>
    </submittedName>
</protein>
<dbReference type="EMBL" id="BGZK01005718">
    <property type="protein sequence ID" value="GBP15182.1"/>
    <property type="molecule type" value="Genomic_DNA"/>
</dbReference>
<comment type="caution">
    <text evidence="1">The sequence shown here is derived from an EMBL/GenBank/DDBJ whole genome shotgun (WGS) entry which is preliminary data.</text>
</comment>
<dbReference type="Proteomes" id="UP000299102">
    <property type="component" value="Unassembled WGS sequence"/>
</dbReference>
<dbReference type="OrthoDB" id="6777768at2759"/>
<proteinExistence type="predicted"/>
<dbReference type="AlphaFoldDB" id="A0A4C1TL01"/>
<reference evidence="1 2" key="1">
    <citation type="journal article" date="2019" name="Commun. Biol.">
        <title>The bagworm genome reveals a unique fibroin gene that provides high tensile strength.</title>
        <authorList>
            <person name="Kono N."/>
            <person name="Nakamura H."/>
            <person name="Ohtoshi R."/>
            <person name="Tomita M."/>
            <person name="Numata K."/>
            <person name="Arakawa K."/>
        </authorList>
    </citation>
    <scope>NUCLEOTIDE SEQUENCE [LARGE SCALE GENOMIC DNA]</scope>
</reference>
<keyword evidence="2" id="KW-1185">Reference proteome</keyword>
<name>A0A4C1TL01_EUMVA</name>
<sequence length="130" mass="14234">MVVDSDALDRAKVTNRNASFILAAAFESLGKGISTLNLNYSTIYRARIKYGSNIAQDFKTEFRSDDRYGVHRDGKIPCDIVDSQSVNCIAVLLPVSGVDQLLEVSKANRGTADQQALAVITTLNQWNIVP</sequence>
<organism evidence="1 2">
    <name type="scientific">Eumeta variegata</name>
    <name type="common">Bagworm moth</name>
    <name type="synonym">Eumeta japonica</name>
    <dbReference type="NCBI Taxonomy" id="151549"/>
    <lineage>
        <taxon>Eukaryota</taxon>
        <taxon>Metazoa</taxon>
        <taxon>Ecdysozoa</taxon>
        <taxon>Arthropoda</taxon>
        <taxon>Hexapoda</taxon>
        <taxon>Insecta</taxon>
        <taxon>Pterygota</taxon>
        <taxon>Neoptera</taxon>
        <taxon>Endopterygota</taxon>
        <taxon>Lepidoptera</taxon>
        <taxon>Glossata</taxon>
        <taxon>Ditrysia</taxon>
        <taxon>Tineoidea</taxon>
        <taxon>Psychidae</taxon>
        <taxon>Oiketicinae</taxon>
        <taxon>Eumeta</taxon>
    </lineage>
</organism>
<evidence type="ECO:0000313" key="2">
    <source>
        <dbReference type="Proteomes" id="UP000299102"/>
    </source>
</evidence>
<accession>A0A4C1TL01</accession>
<gene>
    <name evidence="1" type="ORF">EVAR_74057_1</name>
</gene>